<name>A0A2R4X3I5_9EURY</name>
<reference evidence="3 4" key="1">
    <citation type="submission" date="2018-04" db="EMBL/GenBank/DDBJ databases">
        <title>Halococcoides cellulosivorans gen. nov., sp. nov., an extremely halophilic cellulose-utilizing haloarchaeon from hypersaline lakes.</title>
        <authorList>
            <person name="Sorokin D.Y."/>
            <person name="Toshchakov S.V."/>
            <person name="Samarov N.I."/>
            <person name="Korzhenkov A."/>
            <person name="Kublanov I.V."/>
        </authorList>
    </citation>
    <scope>NUCLEOTIDE SEQUENCE [LARGE SCALE GENOMIC DNA]</scope>
    <source>
        <strain evidence="3 4">HArcel1</strain>
    </source>
</reference>
<organism evidence="3 4">
    <name type="scientific">Halococcoides cellulosivorans</name>
    <dbReference type="NCBI Taxonomy" id="1679096"/>
    <lineage>
        <taxon>Archaea</taxon>
        <taxon>Methanobacteriati</taxon>
        <taxon>Methanobacteriota</taxon>
        <taxon>Stenosarchaea group</taxon>
        <taxon>Halobacteria</taxon>
        <taxon>Halobacteriales</taxon>
        <taxon>Haloarculaceae</taxon>
        <taxon>Halococcoides</taxon>
    </lineage>
</organism>
<sequence>MNEYHSADRAHRRERAVAVMRSRLALGLIVLVAGTLLGVASADTTATPGENVTTDAETTIENTTVRTVETTAATPTTVDPGAELAGSGTADDPYVIERADQFRLIDGDLDAEYVLGSDLDFSETAIDPVGANDTVDEATRKFNGTLDGQGHTVENVTVAGPRMPLVRTVGETGRVESLRVVGVDGSGTAAVVDSNRGTIADVHVTGTVLATGEYASAPLVEFNTGTVRSVSGDVTVEGNADGRTRQPTIGGLVGHNEGLIENATVRGEVVGHDGNRAVGGMAATNDRGGRIVDATAHATVEGTNSVGGLVGFNGRATVTDSRATGAVTGENSVGGLVGHSTHEVALGGDDIDATGRIVRSRASGTVTGDDAVGGLVGRSERPIRQSVATGTVSGAQTASGERGGTDVGGLVGLARDDITDSYALGAVRGEESVGGLVGTYDAFDATIDGAYAVGTVDADTESGALVGSVDGTPEASAVYIRGSDTTDPTLGTALTTEQMTGENAMTALSGLDFEGNWTTTDRYPNLAWEQDGEDRVTVRIRPLVDGRQPAAGESFELFVSAVPPENETITSTTTAVTGTTLTGETVRTETDGDRPSLTVEHAGEYTVRTTVETSEGGTAVAERSITVAPSPATLDGAGTADDPYRIASVEGLLAIDAAPDAHYRLVSDIDAGRAVEPLPAIAAEQPADYGSYFDGFGGTLDGAGHTVSDARLGGSGLFAEIGDHGTVRNLTVENASVDGSGEVGLLAGLSHGQIASVTVSGTASGDTVGGLVGNTLGTARNVSADVAVSGEEAVGGLAGSNGGRIEGAVARGDVDGTHGYGADATGGLVGESTGPIVDVRAHGDVTGTDNVGGLAGEQSLGGDTLRRAVATGSVSGGSAVGGLVGTNDADLADVAAHGSVTGDDAVGGLIGRAREASVDGAFATGQVSGTSDVGGIAGTFSDRVDYRTFTDGVYFDTEATGQDPVFADTGRTTAEMTGADAREHLEALDFETTWTTTEEYPRLDRDPTADGPTVSVAFDPGMVRPDGTTTATLRLSGAPEGLSGYNLSVALANDSVATIASVSAPEQFGAIKRVERTGNGTALLKVSDGAGAIDGPARNVTLGTLTIDAAATGTTNVSADVESVQAETGEPYDTEPTADTLTVTDIDRQTVAVDVAPDRVSVNRTTTATVRLDETPAGLSGYEVRVAVANDSVATIESVSAPEEFGPIRSVERTADGAHIKVSDSADAVSGPTSNVTLATVTLRSDEPGATAVTASVDTVMAEDGTPYPTATERGNLAVVDVTAEPIDGTKPQDIDEDWTYEDVNGNGQLDFPDVNTFVQSLDEPVVTDHVAAYDFDGDGDIDLQDALALFEMV</sequence>
<feature type="region of interest" description="Disordered" evidence="1">
    <location>
        <begin position="1001"/>
        <end position="1025"/>
    </location>
</feature>
<dbReference type="InterPro" id="IPR036439">
    <property type="entry name" value="Dockerin_dom_sf"/>
</dbReference>
<dbReference type="Proteomes" id="UP000244727">
    <property type="component" value="Chromosome"/>
</dbReference>
<dbReference type="Gene3D" id="2.160.20.110">
    <property type="match status" value="3"/>
</dbReference>
<evidence type="ECO:0000313" key="4">
    <source>
        <dbReference type="Proteomes" id="UP000244727"/>
    </source>
</evidence>
<dbReference type="InterPro" id="IPR011493">
    <property type="entry name" value="GLUG"/>
</dbReference>
<evidence type="ECO:0000259" key="2">
    <source>
        <dbReference type="PROSITE" id="PS50222"/>
    </source>
</evidence>
<proteinExistence type="predicted"/>
<feature type="domain" description="EF-hand" evidence="2">
    <location>
        <begin position="1322"/>
        <end position="1354"/>
    </location>
</feature>
<protein>
    <recommendedName>
        <fullName evidence="2">EF-hand domain-containing protein</fullName>
    </recommendedName>
</protein>
<dbReference type="Pfam" id="PF07581">
    <property type="entry name" value="Glug"/>
    <property type="match status" value="1"/>
</dbReference>
<dbReference type="KEGG" id="harc:HARCEL1_11395"/>
<dbReference type="EMBL" id="CP028858">
    <property type="protein sequence ID" value="AWB28263.1"/>
    <property type="molecule type" value="Genomic_DNA"/>
</dbReference>
<dbReference type="SUPFAM" id="SSF63446">
    <property type="entry name" value="Type I dockerin domain"/>
    <property type="match status" value="1"/>
</dbReference>
<dbReference type="GO" id="GO:0005509">
    <property type="term" value="F:calcium ion binding"/>
    <property type="evidence" value="ECO:0007669"/>
    <property type="project" value="InterPro"/>
</dbReference>
<keyword evidence="4" id="KW-1185">Reference proteome</keyword>
<dbReference type="GO" id="GO:0000272">
    <property type="term" value="P:polysaccharide catabolic process"/>
    <property type="evidence" value="ECO:0007669"/>
    <property type="project" value="InterPro"/>
</dbReference>
<evidence type="ECO:0000256" key="1">
    <source>
        <dbReference type="SAM" id="MobiDB-lite"/>
    </source>
</evidence>
<accession>A0A2R4X3I5</accession>
<dbReference type="PROSITE" id="PS50222">
    <property type="entry name" value="EF_HAND_2"/>
    <property type="match status" value="1"/>
</dbReference>
<evidence type="ECO:0000313" key="3">
    <source>
        <dbReference type="EMBL" id="AWB28263.1"/>
    </source>
</evidence>
<dbReference type="InterPro" id="IPR002048">
    <property type="entry name" value="EF_hand_dom"/>
</dbReference>
<gene>
    <name evidence="3" type="ORF">HARCEL1_11395</name>
</gene>